<dbReference type="Proteomes" id="UP000490821">
    <property type="component" value="Unassembled WGS sequence"/>
</dbReference>
<sequence length="94" mass="10816">MAKRKIFKTVKGFLYMIVGCGLLLTLFNSMIMVYQHQDEVVALKKQKAAVVKEKKALENEIDLLNDEDYVARYARENYVFTRDGEQVSIIPGVK</sequence>
<dbReference type="PANTHER" id="PTHR40027">
    <property type="entry name" value="CELL DIVISION PROTEIN DIVIC"/>
    <property type="match status" value="1"/>
</dbReference>
<evidence type="ECO:0000313" key="4">
    <source>
        <dbReference type="EMBL" id="SET14296.1"/>
    </source>
</evidence>
<keyword evidence="1" id="KW-0175">Coiled coil</keyword>
<dbReference type="Pfam" id="PF04977">
    <property type="entry name" value="DivIC"/>
    <property type="match status" value="1"/>
</dbReference>
<evidence type="ECO:0000256" key="2">
    <source>
        <dbReference type="SAM" id="Phobius"/>
    </source>
</evidence>
<dbReference type="Proteomes" id="UP000198558">
    <property type="component" value="Unassembled WGS sequence"/>
</dbReference>
<name>A0A1I0C6B9_9FIRM</name>
<keyword evidence="2" id="KW-0472">Membrane</keyword>
<reference evidence="5" key="2">
    <citation type="submission" date="2016-10" db="EMBL/GenBank/DDBJ databases">
        <authorList>
            <person name="Varghese N."/>
            <person name="Submissions S."/>
        </authorList>
    </citation>
    <scope>NUCLEOTIDE SEQUENCE [LARGE SCALE GENOMIC DNA]</scope>
    <source>
        <strain evidence="5">DSM 1551</strain>
    </source>
</reference>
<keyword evidence="5" id="KW-1185">Reference proteome</keyword>
<evidence type="ECO:0000313" key="3">
    <source>
        <dbReference type="EMBL" id="GFI41340.1"/>
    </source>
</evidence>
<dbReference type="RefSeq" id="WP_092351866.1">
    <property type="nucleotide sequence ID" value="NZ_BLMI01000170.1"/>
</dbReference>
<organism evidence="4 5">
    <name type="scientific">Thomasclavelia cocleata</name>
    <dbReference type="NCBI Taxonomy" id="69824"/>
    <lineage>
        <taxon>Bacteria</taxon>
        <taxon>Bacillati</taxon>
        <taxon>Bacillota</taxon>
        <taxon>Erysipelotrichia</taxon>
        <taxon>Erysipelotrichales</taxon>
        <taxon>Coprobacillaceae</taxon>
        <taxon>Thomasclavelia</taxon>
    </lineage>
</organism>
<dbReference type="GeneID" id="78287380"/>
<accession>A0A1I0C6B9</accession>
<evidence type="ECO:0000313" key="5">
    <source>
        <dbReference type="Proteomes" id="UP000198558"/>
    </source>
</evidence>
<evidence type="ECO:0000256" key="1">
    <source>
        <dbReference type="SAM" id="Coils"/>
    </source>
</evidence>
<dbReference type="InterPro" id="IPR039076">
    <property type="entry name" value="DivIC"/>
</dbReference>
<proteinExistence type="predicted"/>
<dbReference type="EMBL" id="BLMI01000170">
    <property type="protein sequence ID" value="GFI41340.1"/>
    <property type="molecule type" value="Genomic_DNA"/>
</dbReference>
<dbReference type="InterPro" id="IPR007060">
    <property type="entry name" value="FtsL/DivIC"/>
</dbReference>
<reference evidence="3 6" key="3">
    <citation type="journal article" date="2020" name="Microbiome">
        <title>Single-cell genomics of uncultured bacteria reveals dietary fiber responders in the mouse gut microbiota.</title>
        <authorList>
            <person name="Chijiiwa R."/>
            <person name="Hosokawa M."/>
            <person name="Kogawa M."/>
            <person name="Nishikawa Y."/>
            <person name="Ide K."/>
            <person name="Sakanashi C."/>
            <person name="Takahashi K."/>
            <person name="Takeyama H."/>
        </authorList>
    </citation>
    <scope>NUCLEOTIDE SEQUENCE [LARGE SCALE GENOMIC DNA]</scope>
    <source>
        <strain evidence="3">IMSAGC_017</strain>
    </source>
</reference>
<dbReference type="OrthoDB" id="1652700at2"/>
<feature type="transmembrane region" description="Helical" evidence="2">
    <location>
        <begin position="12"/>
        <end position="34"/>
    </location>
</feature>
<keyword evidence="2" id="KW-0812">Transmembrane</keyword>
<feature type="coiled-coil region" evidence="1">
    <location>
        <begin position="40"/>
        <end position="67"/>
    </location>
</feature>
<dbReference type="AlphaFoldDB" id="A0A1I0C6B9"/>
<keyword evidence="2" id="KW-1133">Transmembrane helix</keyword>
<dbReference type="PANTHER" id="PTHR40027:SF1">
    <property type="entry name" value="CELL DIVISION PROTEIN DIVIC"/>
    <property type="match status" value="1"/>
</dbReference>
<gene>
    <name evidence="3" type="ORF">IMSAGC017_01383</name>
    <name evidence="4" type="ORF">SAMN04489758_10274</name>
</gene>
<dbReference type="EMBL" id="FOIN01000002">
    <property type="protein sequence ID" value="SET14296.1"/>
    <property type="molecule type" value="Genomic_DNA"/>
</dbReference>
<evidence type="ECO:0000313" key="6">
    <source>
        <dbReference type="Proteomes" id="UP000490821"/>
    </source>
</evidence>
<dbReference type="GO" id="GO:0051301">
    <property type="term" value="P:cell division"/>
    <property type="evidence" value="ECO:0007669"/>
    <property type="project" value="InterPro"/>
</dbReference>
<reference evidence="4" key="1">
    <citation type="submission" date="2016-10" db="EMBL/GenBank/DDBJ databases">
        <authorList>
            <person name="de Groot N.N."/>
        </authorList>
    </citation>
    <scope>NUCLEOTIDE SEQUENCE [LARGE SCALE GENOMIC DNA]</scope>
    <source>
        <strain evidence="4">DSM 1551</strain>
    </source>
</reference>
<protein>
    <submittedName>
        <fullName evidence="4">Septum formation initiator</fullName>
    </submittedName>
</protein>